<dbReference type="EMBL" id="OX597829">
    <property type="protein sequence ID" value="CAI9734577.1"/>
    <property type="molecule type" value="Genomic_DNA"/>
</dbReference>
<gene>
    <name evidence="1" type="ORF">OCTVUL_1B025022</name>
</gene>
<protein>
    <submittedName>
        <fullName evidence="1">Uncharacterized protein</fullName>
    </submittedName>
</protein>
<proteinExistence type="predicted"/>
<evidence type="ECO:0000313" key="2">
    <source>
        <dbReference type="Proteomes" id="UP001162480"/>
    </source>
</evidence>
<dbReference type="AlphaFoldDB" id="A0AA36BJ10"/>
<organism evidence="1 2">
    <name type="scientific">Octopus vulgaris</name>
    <name type="common">Common octopus</name>
    <dbReference type="NCBI Taxonomy" id="6645"/>
    <lineage>
        <taxon>Eukaryota</taxon>
        <taxon>Metazoa</taxon>
        <taxon>Spiralia</taxon>
        <taxon>Lophotrochozoa</taxon>
        <taxon>Mollusca</taxon>
        <taxon>Cephalopoda</taxon>
        <taxon>Coleoidea</taxon>
        <taxon>Octopodiformes</taxon>
        <taxon>Octopoda</taxon>
        <taxon>Incirrata</taxon>
        <taxon>Octopodidae</taxon>
        <taxon>Octopus</taxon>
    </lineage>
</organism>
<reference evidence="1" key="1">
    <citation type="submission" date="2023-08" db="EMBL/GenBank/DDBJ databases">
        <authorList>
            <person name="Alioto T."/>
            <person name="Alioto T."/>
            <person name="Gomez Garrido J."/>
        </authorList>
    </citation>
    <scope>NUCLEOTIDE SEQUENCE</scope>
</reference>
<evidence type="ECO:0000313" key="1">
    <source>
        <dbReference type="EMBL" id="CAI9734577.1"/>
    </source>
</evidence>
<sequence>MVVVCHGCGGGGVVAAAVVVISGVCGDGCGGGVVVKDRGSCGGSGGRTSILRNSRICSSQQWFKRNINHNDLTLTILG</sequence>
<accession>A0AA36BJ10</accession>
<name>A0AA36BJ10_OCTVU</name>
<keyword evidence="2" id="KW-1185">Reference proteome</keyword>
<dbReference type="Proteomes" id="UP001162480">
    <property type="component" value="Chromosome 16"/>
</dbReference>